<dbReference type="RefSeq" id="WP_355089780.1">
    <property type="nucleotide sequence ID" value="NZ_JBEXKW010000079.1"/>
</dbReference>
<name>A0ABV3FTC4_9NOCA</name>
<evidence type="ECO:0000259" key="3">
    <source>
        <dbReference type="Pfam" id="PF02909"/>
    </source>
</evidence>
<accession>A0ABV3FTC4</accession>
<dbReference type="SUPFAM" id="SSF46689">
    <property type="entry name" value="Homeodomain-like"/>
    <property type="match status" value="1"/>
</dbReference>
<dbReference type="EMBL" id="JBFAKC010000005">
    <property type="protein sequence ID" value="MEV0708643.1"/>
    <property type="molecule type" value="Genomic_DNA"/>
</dbReference>
<organism evidence="4 5">
    <name type="scientific">Nocardia aurea</name>
    <dbReference type="NCBI Taxonomy" id="2144174"/>
    <lineage>
        <taxon>Bacteria</taxon>
        <taxon>Bacillati</taxon>
        <taxon>Actinomycetota</taxon>
        <taxon>Actinomycetes</taxon>
        <taxon>Mycobacteriales</taxon>
        <taxon>Nocardiaceae</taxon>
        <taxon>Nocardia</taxon>
    </lineage>
</organism>
<keyword evidence="5" id="KW-1185">Reference proteome</keyword>
<dbReference type="Gene3D" id="1.10.357.10">
    <property type="entry name" value="Tetracycline Repressor, domain 2"/>
    <property type="match status" value="1"/>
</dbReference>
<dbReference type="Pfam" id="PF02909">
    <property type="entry name" value="TetR_C_1"/>
    <property type="match status" value="1"/>
</dbReference>
<dbReference type="InterPro" id="IPR009057">
    <property type="entry name" value="Homeodomain-like_sf"/>
</dbReference>
<reference evidence="4 5" key="1">
    <citation type="submission" date="2024-06" db="EMBL/GenBank/DDBJ databases">
        <title>The Natural Products Discovery Center: Release of the First 8490 Sequenced Strains for Exploring Actinobacteria Biosynthetic Diversity.</title>
        <authorList>
            <person name="Kalkreuter E."/>
            <person name="Kautsar S.A."/>
            <person name="Yang D."/>
            <person name="Bader C.D."/>
            <person name="Teijaro C.N."/>
            <person name="Fluegel L."/>
            <person name="Davis C.M."/>
            <person name="Simpson J.R."/>
            <person name="Lauterbach L."/>
            <person name="Steele A.D."/>
            <person name="Gui C."/>
            <person name="Meng S."/>
            <person name="Li G."/>
            <person name="Viehrig K."/>
            <person name="Ye F."/>
            <person name="Su P."/>
            <person name="Kiefer A.F."/>
            <person name="Nichols A."/>
            <person name="Cepeda A.J."/>
            <person name="Yan W."/>
            <person name="Fan B."/>
            <person name="Jiang Y."/>
            <person name="Adhikari A."/>
            <person name="Zheng C.-J."/>
            <person name="Schuster L."/>
            <person name="Cowan T.M."/>
            <person name="Smanski M.J."/>
            <person name="Chevrette M.G."/>
            <person name="De Carvalho L.P.S."/>
            <person name="Shen B."/>
        </authorList>
    </citation>
    <scope>NUCLEOTIDE SEQUENCE [LARGE SCALE GENOMIC DNA]</scope>
    <source>
        <strain evidence="4 5">NPDC050403</strain>
    </source>
</reference>
<dbReference type="InterPro" id="IPR004111">
    <property type="entry name" value="Repressor_TetR_C"/>
</dbReference>
<protein>
    <submittedName>
        <fullName evidence="4">TetR/AcrR family transcriptional regulator C-terminal domain-containing protein</fullName>
    </submittedName>
</protein>
<feature type="domain" description="Tetracycline repressor TetR C-terminal" evidence="3">
    <location>
        <begin position="91"/>
        <end position="229"/>
    </location>
</feature>
<evidence type="ECO:0000256" key="1">
    <source>
        <dbReference type="ARBA" id="ARBA00023015"/>
    </source>
</evidence>
<evidence type="ECO:0000256" key="2">
    <source>
        <dbReference type="ARBA" id="ARBA00023163"/>
    </source>
</evidence>
<evidence type="ECO:0000313" key="5">
    <source>
        <dbReference type="Proteomes" id="UP001551695"/>
    </source>
</evidence>
<evidence type="ECO:0000313" key="4">
    <source>
        <dbReference type="EMBL" id="MEV0708643.1"/>
    </source>
</evidence>
<keyword evidence="1" id="KW-0805">Transcription regulation</keyword>
<sequence>MSDKISLGPEAGTVVATGRRRGRRPLLSRERIVAAARTLPPESLTMKAVAEVLGVDRKSLNYHVIDRDGLLELIAFDAFEREVALVDLDRDADWRELLRVFTTSVAQALIDVGVLIPTVRFTGKAGLTTLAVIERMIRSLMDAGFDEAQAGRTMKLLAEVAHSAAGEALEAVDDPIDPQAEHVLRTLDGTSGDAFPLLREAASTLRNRTQLGTQFAFELDLIISGLEQLLGSRRRR</sequence>
<dbReference type="InterPro" id="IPR036271">
    <property type="entry name" value="Tet_transcr_reg_TetR-rel_C_sf"/>
</dbReference>
<gene>
    <name evidence="4" type="ORF">AB0I48_13845</name>
</gene>
<dbReference type="Proteomes" id="UP001551695">
    <property type="component" value="Unassembled WGS sequence"/>
</dbReference>
<dbReference type="SUPFAM" id="SSF48498">
    <property type="entry name" value="Tetracyclin repressor-like, C-terminal domain"/>
    <property type="match status" value="1"/>
</dbReference>
<proteinExistence type="predicted"/>
<keyword evidence="2" id="KW-0804">Transcription</keyword>
<comment type="caution">
    <text evidence="4">The sequence shown here is derived from an EMBL/GenBank/DDBJ whole genome shotgun (WGS) entry which is preliminary data.</text>
</comment>